<feature type="region of interest" description="Disordered" evidence="1">
    <location>
        <begin position="1"/>
        <end position="35"/>
    </location>
</feature>
<organism evidence="2 3">
    <name type="scientific">Camellia sinensis</name>
    <name type="common">Tea plant</name>
    <name type="synonym">Thea sinensis</name>
    <dbReference type="NCBI Taxonomy" id="4442"/>
    <lineage>
        <taxon>Eukaryota</taxon>
        <taxon>Viridiplantae</taxon>
        <taxon>Streptophyta</taxon>
        <taxon>Embryophyta</taxon>
        <taxon>Tracheophyta</taxon>
        <taxon>Spermatophyta</taxon>
        <taxon>Magnoliopsida</taxon>
        <taxon>eudicotyledons</taxon>
        <taxon>Gunneridae</taxon>
        <taxon>Pentapetalae</taxon>
        <taxon>asterids</taxon>
        <taxon>Ericales</taxon>
        <taxon>Theaceae</taxon>
        <taxon>Camellia</taxon>
    </lineage>
</organism>
<reference evidence="3" key="1">
    <citation type="journal article" date="2020" name="Nat. Commun.">
        <title>Genome assembly of wild tea tree DASZ reveals pedigree and selection history of tea varieties.</title>
        <authorList>
            <person name="Zhang W."/>
            <person name="Zhang Y."/>
            <person name="Qiu H."/>
            <person name="Guo Y."/>
            <person name="Wan H."/>
            <person name="Zhang X."/>
            <person name="Scossa F."/>
            <person name="Alseekh S."/>
            <person name="Zhang Q."/>
            <person name="Wang P."/>
            <person name="Xu L."/>
            <person name="Schmidt M.H."/>
            <person name="Jia X."/>
            <person name="Li D."/>
            <person name="Zhu A."/>
            <person name="Guo F."/>
            <person name="Chen W."/>
            <person name="Ni D."/>
            <person name="Usadel B."/>
            <person name="Fernie A.R."/>
            <person name="Wen W."/>
        </authorList>
    </citation>
    <scope>NUCLEOTIDE SEQUENCE [LARGE SCALE GENOMIC DNA]</scope>
    <source>
        <strain evidence="3">cv. G240</strain>
    </source>
</reference>
<feature type="compositionally biased region" description="Polar residues" evidence="1">
    <location>
        <begin position="1"/>
        <end position="20"/>
    </location>
</feature>
<evidence type="ECO:0000313" key="3">
    <source>
        <dbReference type="Proteomes" id="UP000593564"/>
    </source>
</evidence>
<evidence type="ECO:0000313" key="2">
    <source>
        <dbReference type="EMBL" id="KAF5952244.1"/>
    </source>
</evidence>
<protein>
    <submittedName>
        <fullName evidence="2">Uncharacterized protein</fullName>
    </submittedName>
</protein>
<accession>A0A7J7HJT8</accession>
<sequence length="60" mass="6937">MATTIKQQEGQFPAQKQDTQPGKEHVMDPTPHFTNPDYQAANKLQVPFYLPAFFFLVERL</sequence>
<reference evidence="2 3" key="2">
    <citation type="submission" date="2020-07" db="EMBL/GenBank/DDBJ databases">
        <title>Genome assembly of wild tea tree DASZ reveals pedigree and selection history of tea varieties.</title>
        <authorList>
            <person name="Zhang W."/>
        </authorList>
    </citation>
    <scope>NUCLEOTIDE SEQUENCE [LARGE SCALE GENOMIC DNA]</scope>
    <source>
        <strain evidence="3">cv. G240</strain>
        <tissue evidence="2">Leaf</tissue>
    </source>
</reference>
<proteinExistence type="predicted"/>
<dbReference type="EMBL" id="JACBKZ010000004">
    <property type="protein sequence ID" value="KAF5952244.1"/>
    <property type="molecule type" value="Genomic_DNA"/>
</dbReference>
<evidence type="ECO:0000256" key="1">
    <source>
        <dbReference type="SAM" id="MobiDB-lite"/>
    </source>
</evidence>
<keyword evidence="3" id="KW-1185">Reference proteome</keyword>
<name>A0A7J7HJT8_CAMSI</name>
<gene>
    <name evidence="2" type="ORF">HYC85_010188</name>
</gene>
<dbReference type="Proteomes" id="UP000593564">
    <property type="component" value="Unassembled WGS sequence"/>
</dbReference>
<comment type="caution">
    <text evidence="2">The sequence shown here is derived from an EMBL/GenBank/DDBJ whole genome shotgun (WGS) entry which is preliminary data.</text>
</comment>
<dbReference type="AlphaFoldDB" id="A0A7J7HJT8"/>